<dbReference type="RefSeq" id="WP_021167666.1">
    <property type="nucleotide sequence ID" value="NZ_CTRP01000008.1"/>
</dbReference>
<sequence>MKILIDADACPRAALQYCLESGKRHNIPVWTVASFNHTILSDHHVTVGNASQEADIKVINLTEAGDIIVTQDWGLASMVLAKSAYCLNPTGIEYLPDKMDFLLEEREIKAKFRRGGGRTKGPNKRTPADDSRFAAGLERIICNSKS</sequence>
<evidence type="ECO:0000313" key="4">
    <source>
        <dbReference type="Proteomes" id="UP000049855"/>
    </source>
</evidence>
<keyword evidence="4" id="KW-1185">Reference proteome</keyword>
<organism evidence="3 4">
    <name type="scientific">Sporomusa ovata</name>
    <dbReference type="NCBI Taxonomy" id="2378"/>
    <lineage>
        <taxon>Bacteria</taxon>
        <taxon>Bacillati</taxon>
        <taxon>Bacillota</taxon>
        <taxon>Negativicutes</taxon>
        <taxon>Selenomonadales</taxon>
        <taxon>Sporomusaceae</taxon>
        <taxon>Sporomusa</taxon>
    </lineage>
</organism>
<proteinExistence type="inferred from homology"/>
<dbReference type="Pfam" id="PF02639">
    <property type="entry name" value="DUF188"/>
    <property type="match status" value="1"/>
</dbReference>
<dbReference type="PANTHER" id="PTHR35146:SF1">
    <property type="entry name" value="UPF0178 PROTEIN YAII"/>
    <property type="match status" value="1"/>
</dbReference>
<dbReference type="HAMAP" id="MF_00489">
    <property type="entry name" value="UPF0178"/>
    <property type="match status" value="1"/>
</dbReference>
<dbReference type="EMBL" id="CTRP01000008">
    <property type="protein sequence ID" value="CQR72031.1"/>
    <property type="molecule type" value="Genomic_DNA"/>
</dbReference>
<name>A0A0U1KX81_9FIRM</name>
<dbReference type="Proteomes" id="UP000049855">
    <property type="component" value="Unassembled WGS sequence"/>
</dbReference>
<dbReference type="InterPro" id="IPR003791">
    <property type="entry name" value="UPF0178"/>
</dbReference>
<reference evidence="4" key="1">
    <citation type="submission" date="2015-03" db="EMBL/GenBank/DDBJ databases">
        <authorList>
            <person name="Nijsse Bart"/>
        </authorList>
    </citation>
    <scope>NUCLEOTIDE SEQUENCE [LARGE SCALE GENOMIC DNA]</scope>
</reference>
<accession>A0A0U1KX81</accession>
<evidence type="ECO:0000256" key="2">
    <source>
        <dbReference type="HAMAP-Rule" id="MF_00489"/>
    </source>
</evidence>
<comment type="similarity">
    <text evidence="1 2">Belongs to the UPF0178 family.</text>
</comment>
<protein>
    <recommendedName>
        <fullName evidence="2">UPF0178 protein SpAn4DRAFT_4720</fullName>
    </recommendedName>
</protein>
<dbReference type="PANTHER" id="PTHR35146">
    <property type="entry name" value="UPF0178 PROTEIN YAII"/>
    <property type="match status" value="1"/>
</dbReference>
<dbReference type="AlphaFoldDB" id="A0A0U1KX81"/>
<evidence type="ECO:0000256" key="1">
    <source>
        <dbReference type="ARBA" id="ARBA00008522"/>
    </source>
</evidence>
<gene>
    <name evidence="3" type="ORF">SpAn4DRAFT_4720</name>
</gene>
<evidence type="ECO:0000313" key="3">
    <source>
        <dbReference type="EMBL" id="CQR72031.1"/>
    </source>
</evidence>